<organism evidence="8">
    <name type="scientific">marine sediment metagenome</name>
    <dbReference type="NCBI Taxonomy" id="412755"/>
    <lineage>
        <taxon>unclassified sequences</taxon>
        <taxon>metagenomes</taxon>
        <taxon>ecological metagenomes</taxon>
    </lineage>
</organism>
<feature type="transmembrane region" description="Helical" evidence="7">
    <location>
        <begin position="134"/>
        <end position="153"/>
    </location>
</feature>
<reference evidence="8" key="1">
    <citation type="journal article" date="2015" name="Nature">
        <title>Complex archaea that bridge the gap between prokaryotes and eukaryotes.</title>
        <authorList>
            <person name="Spang A."/>
            <person name="Saw J.H."/>
            <person name="Jorgensen S.L."/>
            <person name="Zaremba-Niedzwiedzka K."/>
            <person name="Martijn J."/>
            <person name="Lind A.E."/>
            <person name="van Eijk R."/>
            <person name="Schleper C."/>
            <person name="Guy L."/>
            <person name="Ettema T.J."/>
        </authorList>
    </citation>
    <scope>NUCLEOTIDE SEQUENCE</scope>
</reference>
<evidence type="ECO:0000313" key="8">
    <source>
        <dbReference type="EMBL" id="KKM20275.1"/>
    </source>
</evidence>
<dbReference type="GO" id="GO:0005886">
    <property type="term" value="C:plasma membrane"/>
    <property type="evidence" value="ECO:0007669"/>
    <property type="project" value="TreeGrafter"/>
</dbReference>
<comment type="caution">
    <text evidence="8">The sequence shown here is derived from an EMBL/GenBank/DDBJ whole genome shotgun (WGS) entry which is preliminary data.</text>
</comment>
<comment type="similarity">
    <text evidence="2">Belongs to the glycosyltransferase 4 family. MraY subfamily.</text>
</comment>
<dbReference type="InterPro" id="IPR018480">
    <property type="entry name" value="PNAcMuramoyl-5peptid_Trfase_CS"/>
</dbReference>
<dbReference type="GO" id="GO:0044038">
    <property type="term" value="P:cell wall macromolecule biosynthetic process"/>
    <property type="evidence" value="ECO:0007669"/>
    <property type="project" value="TreeGrafter"/>
</dbReference>
<evidence type="ECO:0000256" key="1">
    <source>
        <dbReference type="ARBA" id="ARBA00004141"/>
    </source>
</evidence>
<feature type="transmembrane region" description="Helical" evidence="7">
    <location>
        <begin position="173"/>
        <end position="193"/>
    </location>
</feature>
<dbReference type="PROSITE" id="PS01348">
    <property type="entry name" value="MRAY_2"/>
    <property type="match status" value="1"/>
</dbReference>
<keyword evidence="3" id="KW-0808">Transferase</keyword>
<feature type="transmembrane region" description="Helical" evidence="7">
    <location>
        <begin position="200"/>
        <end position="219"/>
    </location>
</feature>
<dbReference type="PANTHER" id="PTHR22926:SF5">
    <property type="entry name" value="PHOSPHO-N-ACETYLMURAMOYL-PENTAPEPTIDE-TRANSFERASE HOMOLOG"/>
    <property type="match status" value="1"/>
</dbReference>
<accession>A0A0F9KXW5</accession>
<evidence type="ECO:0008006" key="9">
    <source>
        <dbReference type="Google" id="ProtNLM"/>
    </source>
</evidence>
<keyword evidence="4 7" id="KW-0812">Transmembrane</keyword>
<evidence type="ECO:0000256" key="4">
    <source>
        <dbReference type="ARBA" id="ARBA00022692"/>
    </source>
</evidence>
<sequence length="360" mass="39552">MLYKLLYSLHSVYFPFNVFRYITFRSALAVLTAMLVTFVFGPAIIRWLRRMSLTQQIRDDGPVGHKVKEGTPTMGGLIILLSIFVSMLLWGDLANTYVQVMLVSLGLFGGIGFLDDYLKIKRRDSKGMRSRTKFALQIICALGIGLFLSANHLDQYTSMLSVPFFKKWLINLGWFYLPFIILVIVGSSNAVNLTDGIDGLAIGLVAVAALATGALVYLSGHKGLADYLQLLYLPLTGELAIFCGALFGSSLGFLWYNSHPAEVFMGDVGSLGLGGALGTLAVISKNEIVLALVGGVFVAETISVMLQVASFKFFGKRIFLMAPLHHHFELKGWPESKVIVRFWIVGIILALLSLATLKVR</sequence>
<dbReference type="Pfam" id="PF00953">
    <property type="entry name" value="Glycos_transf_4"/>
    <property type="match status" value="1"/>
</dbReference>
<keyword evidence="6 7" id="KW-0472">Membrane</keyword>
<dbReference type="InterPro" id="IPR003524">
    <property type="entry name" value="PNAcMuramoyl-5peptid_Trfase"/>
</dbReference>
<evidence type="ECO:0000256" key="2">
    <source>
        <dbReference type="ARBA" id="ARBA00005583"/>
    </source>
</evidence>
<dbReference type="PANTHER" id="PTHR22926">
    <property type="entry name" value="PHOSPHO-N-ACETYLMURAMOYL-PENTAPEPTIDE-TRANSFERASE"/>
    <property type="match status" value="1"/>
</dbReference>
<dbReference type="InterPro" id="IPR000715">
    <property type="entry name" value="Glycosyl_transferase_4"/>
</dbReference>
<name>A0A0F9KXW5_9ZZZZ</name>
<evidence type="ECO:0000256" key="6">
    <source>
        <dbReference type="ARBA" id="ARBA00023136"/>
    </source>
</evidence>
<feature type="transmembrane region" description="Helical" evidence="7">
    <location>
        <begin position="338"/>
        <end position="357"/>
    </location>
</feature>
<comment type="subcellular location">
    <subcellularLocation>
        <location evidence="1">Membrane</location>
        <topology evidence="1">Multi-pass membrane protein</topology>
    </subcellularLocation>
</comment>
<dbReference type="PROSITE" id="PS01347">
    <property type="entry name" value="MRAY_1"/>
    <property type="match status" value="1"/>
</dbReference>
<dbReference type="NCBIfam" id="TIGR00445">
    <property type="entry name" value="mraY"/>
    <property type="match status" value="1"/>
</dbReference>
<evidence type="ECO:0000256" key="3">
    <source>
        <dbReference type="ARBA" id="ARBA00022679"/>
    </source>
</evidence>
<protein>
    <recommendedName>
        <fullName evidence="9">Phospho-N-acetylmuramoyl-pentapeptide-transferase</fullName>
    </recommendedName>
</protein>
<dbReference type="CDD" id="cd06852">
    <property type="entry name" value="GT_MraY"/>
    <property type="match status" value="1"/>
</dbReference>
<dbReference type="AlphaFoldDB" id="A0A0F9KXW5"/>
<evidence type="ECO:0000256" key="5">
    <source>
        <dbReference type="ARBA" id="ARBA00022989"/>
    </source>
</evidence>
<evidence type="ECO:0000256" key="7">
    <source>
        <dbReference type="SAM" id="Phobius"/>
    </source>
</evidence>
<feature type="transmembrane region" description="Helical" evidence="7">
    <location>
        <begin position="74"/>
        <end position="91"/>
    </location>
</feature>
<dbReference type="Pfam" id="PF10555">
    <property type="entry name" value="MraY_sig1"/>
    <property type="match status" value="1"/>
</dbReference>
<dbReference type="EMBL" id="LAZR01013802">
    <property type="protein sequence ID" value="KKM20275.1"/>
    <property type="molecule type" value="Genomic_DNA"/>
</dbReference>
<dbReference type="GO" id="GO:0071555">
    <property type="term" value="P:cell wall organization"/>
    <property type="evidence" value="ECO:0007669"/>
    <property type="project" value="TreeGrafter"/>
</dbReference>
<feature type="transmembrane region" description="Helical" evidence="7">
    <location>
        <begin position="289"/>
        <end position="311"/>
    </location>
</feature>
<gene>
    <name evidence="8" type="ORF">LCGC14_1647100</name>
</gene>
<proteinExistence type="inferred from homology"/>
<feature type="transmembrane region" description="Helical" evidence="7">
    <location>
        <begin position="97"/>
        <end position="114"/>
    </location>
</feature>
<dbReference type="GO" id="GO:0008963">
    <property type="term" value="F:phospho-N-acetylmuramoyl-pentapeptide-transferase activity"/>
    <property type="evidence" value="ECO:0007669"/>
    <property type="project" value="InterPro"/>
</dbReference>
<feature type="transmembrane region" description="Helical" evidence="7">
    <location>
        <begin position="239"/>
        <end position="256"/>
    </location>
</feature>
<dbReference type="HAMAP" id="MF_00038">
    <property type="entry name" value="MraY"/>
    <property type="match status" value="1"/>
</dbReference>
<keyword evidence="5 7" id="KW-1133">Transmembrane helix</keyword>
<feature type="transmembrane region" description="Helical" evidence="7">
    <location>
        <begin position="27"/>
        <end position="48"/>
    </location>
</feature>